<dbReference type="PROSITE" id="PS50157">
    <property type="entry name" value="ZINC_FINGER_C2H2_2"/>
    <property type="match status" value="1"/>
</dbReference>
<dbReference type="InterPro" id="IPR013087">
    <property type="entry name" value="Znf_C2H2_type"/>
</dbReference>
<keyword evidence="4" id="KW-1185">Reference proteome</keyword>
<dbReference type="AlphaFoldDB" id="A0A183TU92"/>
<dbReference type="SUPFAM" id="SSF57667">
    <property type="entry name" value="beta-beta-alpha zinc fingers"/>
    <property type="match status" value="1"/>
</dbReference>
<dbReference type="InterPro" id="IPR036236">
    <property type="entry name" value="Znf_C2H2_sf"/>
</dbReference>
<dbReference type="OrthoDB" id="5977959at2759"/>
<dbReference type="STRING" id="70667.A0A183TU92"/>
<evidence type="ECO:0000313" key="4">
    <source>
        <dbReference type="Proteomes" id="UP000275846"/>
    </source>
</evidence>
<dbReference type="GO" id="GO:0008270">
    <property type="term" value="F:zinc ion binding"/>
    <property type="evidence" value="ECO:0007669"/>
    <property type="project" value="UniProtKB-KW"/>
</dbReference>
<evidence type="ECO:0000313" key="5">
    <source>
        <dbReference type="WBParaSite" id="SSLN_0002078401-mRNA-1"/>
    </source>
</evidence>
<accession>A0A183TU92</accession>
<evidence type="ECO:0000313" key="3">
    <source>
        <dbReference type="EMBL" id="VDM06426.1"/>
    </source>
</evidence>
<keyword evidence="1" id="KW-0862">Zinc</keyword>
<protein>
    <submittedName>
        <fullName evidence="5">C2H2-type domain-containing protein</fullName>
    </submittedName>
</protein>
<reference evidence="3 4" key="2">
    <citation type="submission" date="2018-11" db="EMBL/GenBank/DDBJ databases">
        <authorList>
            <consortium name="Pathogen Informatics"/>
        </authorList>
    </citation>
    <scope>NUCLEOTIDE SEQUENCE [LARGE SCALE GENOMIC DNA]</scope>
    <source>
        <strain evidence="3 4">NST_G2</strain>
    </source>
</reference>
<dbReference type="Gene3D" id="3.30.160.60">
    <property type="entry name" value="Classic Zinc Finger"/>
    <property type="match status" value="1"/>
</dbReference>
<dbReference type="WBParaSite" id="SSLN_0002078401-mRNA-1">
    <property type="protein sequence ID" value="SSLN_0002078401-mRNA-1"/>
    <property type="gene ID" value="SSLN_0002078401"/>
</dbReference>
<dbReference type="EMBL" id="UYSU01051785">
    <property type="protein sequence ID" value="VDM06426.1"/>
    <property type="molecule type" value="Genomic_DNA"/>
</dbReference>
<name>A0A183TU92_SCHSO</name>
<proteinExistence type="predicted"/>
<sequence length="143" mass="16185">MWIEMSCFFSYYSQVRESNLLKRVPLALTVDLLYAFIGASRNGHKLTHATKKPHGCHFCDKSYSDARSLRRHYESAHPDLYEQWRLLSNLAEVTYQGREFSGCTPSSTTAEDESAGAGAFDGPECRFSLVSHCYLHFSPMSCA</sequence>
<organism evidence="5">
    <name type="scientific">Schistocephalus solidus</name>
    <name type="common">Tapeworm</name>
    <dbReference type="NCBI Taxonomy" id="70667"/>
    <lineage>
        <taxon>Eukaryota</taxon>
        <taxon>Metazoa</taxon>
        <taxon>Spiralia</taxon>
        <taxon>Lophotrochozoa</taxon>
        <taxon>Platyhelminthes</taxon>
        <taxon>Cestoda</taxon>
        <taxon>Eucestoda</taxon>
        <taxon>Diphyllobothriidea</taxon>
        <taxon>Diphyllobothriidae</taxon>
        <taxon>Schistocephalus</taxon>
    </lineage>
</organism>
<reference evidence="5" key="1">
    <citation type="submission" date="2016-06" db="UniProtKB">
        <authorList>
            <consortium name="WormBaseParasite"/>
        </authorList>
    </citation>
    <scope>IDENTIFICATION</scope>
</reference>
<keyword evidence="1" id="KW-0479">Metal-binding</keyword>
<feature type="domain" description="C2H2-type" evidence="2">
    <location>
        <begin position="54"/>
        <end position="82"/>
    </location>
</feature>
<dbReference type="PROSITE" id="PS00028">
    <property type="entry name" value="ZINC_FINGER_C2H2_1"/>
    <property type="match status" value="1"/>
</dbReference>
<evidence type="ECO:0000259" key="2">
    <source>
        <dbReference type="PROSITE" id="PS50157"/>
    </source>
</evidence>
<dbReference type="Proteomes" id="UP000275846">
    <property type="component" value="Unassembled WGS sequence"/>
</dbReference>
<keyword evidence="1" id="KW-0863">Zinc-finger</keyword>
<evidence type="ECO:0000256" key="1">
    <source>
        <dbReference type="PROSITE-ProRule" id="PRU00042"/>
    </source>
</evidence>
<gene>
    <name evidence="3" type="ORF">SSLN_LOCUS20040</name>
</gene>